<dbReference type="InterPro" id="IPR019734">
    <property type="entry name" value="TPR_rpt"/>
</dbReference>
<dbReference type="SMART" id="SM00028">
    <property type="entry name" value="TPR"/>
    <property type="match status" value="2"/>
</dbReference>
<dbReference type="GO" id="GO:0005634">
    <property type="term" value="C:nucleus"/>
    <property type="evidence" value="ECO:0007669"/>
    <property type="project" value="TreeGrafter"/>
</dbReference>
<comment type="caution">
    <text evidence="4">The sequence shown here is derived from an EMBL/GenBank/DDBJ whole genome shotgun (WGS) entry which is preliminary data.</text>
</comment>
<name>A0A9D4RVP1_DREPO</name>
<dbReference type="SUPFAM" id="SSF48452">
    <property type="entry name" value="TPR-like"/>
    <property type="match status" value="1"/>
</dbReference>
<evidence type="ECO:0000313" key="4">
    <source>
        <dbReference type="EMBL" id="KAH3882824.1"/>
    </source>
</evidence>
<reference evidence="4" key="1">
    <citation type="journal article" date="2019" name="bioRxiv">
        <title>The Genome of the Zebra Mussel, Dreissena polymorpha: A Resource for Invasive Species Research.</title>
        <authorList>
            <person name="McCartney M.A."/>
            <person name="Auch B."/>
            <person name="Kono T."/>
            <person name="Mallez S."/>
            <person name="Zhang Y."/>
            <person name="Obille A."/>
            <person name="Becker A."/>
            <person name="Abrahante J.E."/>
            <person name="Garbe J."/>
            <person name="Badalamenti J.P."/>
            <person name="Herman A."/>
            <person name="Mangelson H."/>
            <person name="Liachko I."/>
            <person name="Sullivan S."/>
            <person name="Sone E.D."/>
            <person name="Koren S."/>
            <person name="Silverstein K.A.T."/>
            <person name="Beckman K.B."/>
            <person name="Gohl D.M."/>
        </authorList>
    </citation>
    <scope>NUCLEOTIDE SEQUENCE</scope>
    <source>
        <strain evidence="4">Duluth1</strain>
        <tissue evidence="4">Whole animal</tissue>
    </source>
</reference>
<keyword evidence="5" id="KW-1185">Reference proteome</keyword>
<dbReference type="GO" id="GO:0042826">
    <property type="term" value="F:histone deacetylase binding"/>
    <property type="evidence" value="ECO:0007669"/>
    <property type="project" value="TreeGrafter"/>
</dbReference>
<dbReference type="GO" id="GO:0032259">
    <property type="term" value="P:methylation"/>
    <property type="evidence" value="ECO:0007669"/>
    <property type="project" value="UniProtKB-KW"/>
</dbReference>
<dbReference type="EMBL" id="JAIWYP010000001">
    <property type="protein sequence ID" value="KAH3882824.1"/>
    <property type="molecule type" value="Genomic_DNA"/>
</dbReference>
<protein>
    <submittedName>
        <fullName evidence="4">Uncharacterized protein</fullName>
    </submittedName>
</protein>
<sequence length="260" mass="29473">MPVCVPTFISSFQKDVLVVRAVKDVPMGGEIFNCYGPHAKRMGYTERQRCLKEQYFFTCGCEACLKGVEAEMVLHAYRCSGCDGPTCEDIDREPGTMVCRQCGATCSLDRTQMLEAERLFNRGYQCLQENRVDDALQNLQKCLELQKSLLYRNNRKLSETQDCLARCHATKGQFHQASKYIEESIGTVVINYGQESIEAANEFQKLSEILINAQEWNRALVANQKAVHIFEMNYGQSHDSVKILMGAQNELSELIKALKI</sequence>
<evidence type="ECO:0000256" key="2">
    <source>
        <dbReference type="ARBA" id="ARBA00022679"/>
    </source>
</evidence>
<dbReference type="GO" id="GO:0005737">
    <property type="term" value="C:cytoplasm"/>
    <property type="evidence" value="ECO:0007669"/>
    <property type="project" value="TreeGrafter"/>
</dbReference>
<evidence type="ECO:0000256" key="3">
    <source>
        <dbReference type="ARBA" id="ARBA00022691"/>
    </source>
</evidence>
<dbReference type="InterPro" id="IPR011990">
    <property type="entry name" value="TPR-like_helical_dom_sf"/>
</dbReference>
<dbReference type="InterPro" id="IPR052097">
    <property type="entry name" value="SET-MYND_domain_protein"/>
</dbReference>
<evidence type="ECO:0000256" key="1">
    <source>
        <dbReference type="ARBA" id="ARBA00022603"/>
    </source>
</evidence>
<dbReference type="PANTHER" id="PTHR46165">
    <property type="entry name" value="SET AND MYND DOMAIN-CONTAINING PROTEIN 4"/>
    <property type="match status" value="1"/>
</dbReference>
<dbReference type="Gene3D" id="1.25.40.10">
    <property type="entry name" value="Tetratricopeptide repeat domain"/>
    <property type="match status" value="1"/>
</dbReference>
<dbReference type="SUPFAM" id="SSF82199">
    <property type="entry name" value="SET domain"/>
    <property type="match status" value="1"/>
</dbReference>
<gene>
    <name evidence="4" type="ORF">DPMN_006769</name>
</gene>
<dbReference type="GO" id="GO:0008168">
    <property type="term" value="F:methyltransferase activity"/>
    <property type="evidence" value="ECO:0007669"/>
    <property type="project" value="UniProtKB-KW"/>
</dbReference>
<dbReference type="PANTHER" id="PTHR46165:SF2">
    <property type="entry name" value="SET AND MYND DOMAIN-CONTAINING PROTEIN 4"/>
    <property type="match status" value="1"/>
</dbReference>
<reference evidence="4" key="2">
    <citation type="submission" date="2020-11" db="EMBL/GenBank/DDBJ databases">
        <authorList>
            <person name="McCartney M.A."/>
            <person name="Auch B."/>
            <person name="Kono T."/>
            <person name="Mallez S."/>
            <person name="Becker A."/>
            <person name="Gohl D.M."/>
            <person name="Silverstein K.A.T."/>
            <person name="Koren S."/>
            <person name="Bechman K.B."/>
            <person name="Herman A."/>
            <person name="Abrahante J.E."/>
            <person name="Garbe J."/>
        </authorList>
    </citation>
    <scope>NUCLEOTIDE SEQUENCE</scope>
    <source>
        <strain evidence="4">Duluth1</strain>
        <tissue evidence="4">Whole animal</tissue>
    </source>
</reference>
<keyword evidence="3" id="KW-0949">S-adenosyl-L-methionine</keyword>
<accession>A0A9D4RVP1</accession>
<dbReference type="InterPro" id="IPR046341">
    <property type="entry name" value="SET_dom_sf"/>
</dbReference>
<keyword evidence="1" id="KW-0489">Methyltransferase</keyword>
<evidence type="ECO:0000313" key="5">
    <source>
        <dbReference type="Proteomes" id="UP000828390"/>
    </source>
</evidence>
<organism evidence="4 5">
    <name type="scientific">Dreissena polymorpha</name>
    <name type="common">Zebra mussel</name>
    <name type="synonym">Mytilus polymorpha</name>
    <dbReference type="NCBI Taxonomy" id="45954"/>
    <lineage>
        <taxon>Eukaryota</taxon>
        <taxon>Metazoa</taxon>
        <taxon>Spiralia</taxon>
        <taxon>Lophotrochozoa</taxon>
        <taxon>Mollusca</taxon>
        <taxon>Bivalvia</taxon>
        <taxon>Autobranchia</taxon>
        <taxon>Heteroconchia</taxon>
        <taxon>Euheterodonta</taxon>
        <taxon>Imparidentia</taxon>
        <taxon>Neoheterodontei</taxon>
        <taxon>Myida</taxon>
        <taxon>Dreissenoidea</taxon>
        <taxon>Dreissenidae</taxon>
        <taxon>Dreissena</taxon>
    </lineage>
</organism>
<dbReference type="Proteomes" id="UP000828390">
    <property type="component" value="Unassembled WGS sequence"/>
</dbReference>
<keyword evidence="2" id="KW-0808">Transferase</keyword>
<proteinExistence type="predicted"/>
<dbReference type="AlphaFoldDB" id="A0A9D4RVP1"/>